<evidence type="ECO:0000313" key="1">
    <source>
        <dbReference type="EMBL" id="KAL0472694.1"/>
    </source>
</evidence>
<keyword evidence="2" id="KW-1185">Reference proteome</keyword>
<evidence type="ECO:0000313" key="2">
    <source>
        <dbReference type="Proteomes" id="UP001451303"/>
    </source>
</evidence>
<organism evidence="1 2">
    <name type="scientific">Neurospora intermedia</name>
    <dbReference type="NCBI Taxonomy" id="5142"/>
    <lineage>
        <taxon>Eukaryota</taxon>
        <taxon>Fungi</taxon>
        <taxon>Dikarya</taxon>
        <taxon>Ascomycota</taxon>
        <taxon>Pezizomycotina</taxon>
        <taxon>Sordariomycetes</taxon>
        <taxon>Sordariomycetidae</taxon>
        <taxon>Sordariales</taxon>
        <taxon>Sordariaceae</taxon>
        <taxon>Neurospora</taxon>
    </lineage>
</organism>
<sequence length="71" mass="7974">MFMRARLKNERLIDVLKSAPHSTSHPLSATAQTLTMLHGKTTTITLVCQASRIQNCIQTLYRNASKPLDHL</sequence>
<protein>
    <submittedName>
        <fullName evidence="1">Uncharacterized protein</fullName>
    </submittedName>
</protein>
<dbReference type="EMBL" id="JAVLET010000002">
    <property type="protein sequence ID" value="KAL0472694.1"/>
    <property type="molecule type" value="Genomic_DNA"/>
</dbReference>
<comment type="caution">
    <text evidence="1">The sequence shown here is derived from an EMBL/GenBank/DDBJ whole genome shotgun (WGS) entry which is preliminary data.</text>
</comment>
<reference evidence="1 2" key="1">
    <citation type="submission" date="2023-09" db="EMBL/GenBank/DDBJ databases">
        <title>Multi-omics analysis of a traditional fermented food reveals byproduct-associated fungal strains for waste-to-food upcycling.</title>
        <authorList>
            <consortium name="Lawrence Berkeley National Laboratory"/>
            <person name="Rekdal V.M."/>
            <person name="Villalobos-Escobedo J.M."/>
            <person name="Rodriguez-Valeron N."/>
            <person name="Garcia M.O."/>
            <person name="Vasquez D.P."/>
            <person name="Damayanti I."/>
            <person name="Sorensen P.M."/>
            <person name="Baidoo E.E."/>
            <person name="De Carvalho A.C."/>
            <person name="Riley R."/>
            <person name="Lipzen A."/>
            <person name="He G."/>
            <person name="Yan M."/>
            <person name="Haridas S."/>
            <person name="Daum C."/>
            <person name="Yoshinaga Y."/>
            <person name="Ng V."/>
            <person name="Grigoriev I.V."/>
            <person name="Munk R."/>
            <person name="Nuraida L."/>
            <person name="Wijaya C.H."/>
            <person name="Morales P.-C."/>
            <person name="Keasling J.D."/>
        </authorList>
    </citation>
    <scope>NUCLEOTIDE SEQUENCE [LARGE SCALE GENOMIC DNA]</scope>
    <source>
        <strain evidence="1 2">FGSC 2613</strain>
    </source>
</reference>
<proteinExistence type="predicted"/>
<accession>A0ABR3DJ34</accession>
<dbReference type="Proteomes" id="UP001451303">
    <property type="component" value="Unassembled WGS sequence"/>
</dbReference>
<name>A0ABR3DJ34_NEUIN</name>
<gene>
    <name evidence="1" type="ORF">QR685DRAFT_514886</name>
</gene>